<name>A0A5C8PNV3_9HYPH</name>
<comment type="caution">
    <text evidence="5">The sequence shown here is derived from an EMBL/GenBank/DDBJ whole genome shotgun (WGS) entry which is preliminary data.</text>
</comment>
<dbReference type="RefSeq" id="WP_147847356.1">
    <property type="nucleotide sequence ID" value="NZ_VDUZ01000012.1"/>
</dbReference>
<dbReference type="PANTHER" id="PTHR40055:SF1">
    <property type="entry name" value="TRANSCRIPTIONAL REGULATOR YGIV-RELATED"/>
    <property type="match status" value="1"/>
</dbReference>
<evidence type="ECO:0000256" key="1">
    <source>
        <dbReference type="ARBA" id="ARBA00023015"/>
    </source>
</evidence>
<dbReference type="Pfam" id="PF12833">
    <property type="entry name" value="HTH_18"/>
    <property type="match status" value="1"/>
</dbReference>
<dbReference type="InterPro" id="IPR011256">
    <property type="entry name" value="Reg_factor_effector_dom_sf"/>
</dbReference>
<feature type="domain" description="HTH araC/xylS-type" evidence="4">
    <location>
        <begin position="15"/>
        <end position="113"/>
    </location>
</feature>
<evidence type="ECO:0000313" key="5">
    <source>
        <dbReference type="EMBL" id="TXL75995.1"/>
    </source>
</evidence>
<dbReference type="EMBL" id="VDUZ01000012">
    <property type="protein sequence ID" value="TXL75995.1"/>
    <property type="molecule type" value="Genomic_DNA"/>
</dbReference>
<dbReference type="Pfam" id="PF06445">
    <property type="entry name" value="GyrI-like"/>
    <property type="match status" value="1"/>
</dbReference>
<dbReference type="Gene3D" id="3.20.80.10">
    <property type="entry name" value="Regulatory factor, effector binding domain"/>
    <property type="match status" value="1"/>
</dbReference>
<dbReference type="SMART" id="SM00342">
    <property type="entry name" value="HTH_ARAC"/>
    <property type="match status" value="1"/>
</dbReference>
<sequence length="290" mass="31448">MNRTLTRQSYADRIARVAQHIAEHLDEPLVLERLAAVACFSPFHFHRIYSAMTGETVSDTVRRGRLQRAATQLISSDQPIATIAQAAGYGSTAAFARAFAAAHGLPPGAFRKGRRPSAVVGTASTTGGCVMNHAISIETLPARRLLALRHVGSYDGLDVAFTRLSAWASTRGLLGPQSQAFAIYLNDCFAVPADSLLTDVALSMPPGTEGEGDFRLIDLPGGRHAVLHHQGPYAELGAAWRWLYGDWLPRSGEEIADQPAFDAYLNDPRTLPPAQWRTDLCLPLAEHDEP</sequence>
<dbReference type="PANTHER" id="PTHR40055">
    <property type="entry name" value="TRANSCRIPTIONAL REGULATOR YGIV-RELATED"/>
    <property type="match status" value="1"/>
</dbReference>
<dbReference type="SMART" id="SM00871">
    <property type="entry name" value="AraC_E_bind"/>
    <property type="match status" value="1"/>
</dbReference>
<keyword evidence="1" id="KW-0805">Transcription regulation</keyword>
<dbReference type="AlphaFoldDB" id="A0A5C8PNV3"/>
<proteinExistence type="predicted"/>
<dbReference type="OrthoDB" id="5295469at2"/>
<dbReference type="InterPro" id="IPR018062">
    <property type="entry name" value="HTH_AraC-typ_CS"/>
</dbReference>
<dbReference type="InterPro" id="IPR010499">
    <property type="entry name" value="AraC_E-bd"/>
</dbReference>
<keyword evidence="2" id="KW-0238">DNA-binding</keyword>
<dbReference type="InterPro" id="IPR050908">
    <property type="entry name" value="SmbC-like"/>
</dbReference>
<evidence type="ECO:0000313" key="6">
    <source>
        <dbReference type="Proteomes" id="UP000321638"/>
    </source>
</evidence>
<protein>
    <submittedName>
        <fullName evidence="5">AraC family transcriptional regulator</fullName>
    </submittedName>
</protein>
<dbReference type="PROSITE" id="PS01124">
    <property type="entry name" value="HTH_ARAC_FAMILY_2"/>
    <property type="match status" value="1"/>
</dbReference>
<dbReference type="Gene3D" id="1.10.10.60">
    <property type="entry name" value="Homeodomain-like"/>
    <property type="match status" value="2"/>
</dbReference>
<keyword evidence="6" id="KW-1185">Reference proteome</keyword>
<keyword evidence="3" id="KW-0804">Transcription</keyword>
<reference evidence="5 6" key="1">
    <citation type="submission" date="2019-06" db="EMBL/GenBank/DDBJ databases">
        <title>New taxonomy in bacterial strain CC-CFT640, isolated from vineyard.</title>
        <authorList>
            <person name="Lin S.-Y."/>
            <person name="Tsai C.-F."/>
            <person name="Young C.-C."/>
        </authorList>
    </citation>
    <scope>NUCLEOTIDE SEQUENCE [LARGE SCALE GENOMIC DNA]</scope>
    <source>
        <strain evidence="5 6">CC-CFT640</strain>
    </source>
</reference>
<dbReference type="PROSITE" id="PS00041">
    <property type="entry name" value="HTH_ARAC_FAMILY_1"/>
    <property type="match status" value="1"/>
</dbReference>
<dbReference type="InterPro" id="IPR018060">
    <property type="entry name" value="HTH_AraC"/>
</dbReference>
<gene>
    <name evidence="5" type="ORF">FHP25_12945</name>
</gene>
<dbReference type="SUPFAM" id="SSF46689">
    <property type="entry name" value="Homeodomain-like"/>
    <property type="match status" value="2"/>
</dbReference>
<dbReference type="Proteomes" id="UP000321638">
    <property type="component" value="Unassembled WGS sequence"/>
</dbReference>
<dbReference type="GO" id="GO:0043565">
    <property type="term" value="F:sequence-specific DNA binding"/>
    <property type="evidence" value="ECO:0007669"/>
    <property type="project" value="InterPro"/>
</dbReference>
<organism evidence="5 6">
    <name type="scientific">Vineibacter terrae</name>
    <dbReference type="NCBI Taxonomy" id="2586908"/>
    <lineage>
        <taxon>Bacteria</taxon>
        <taxon>Pseudomonadati</taxon>
        <taxon>Pseudomonadota</taxon>
        <taxon>Alphaproteobacteria</taxon>
        <taxon>Hyphomicrobiales</taxon>
        <taxon>Vineibacter</taxon>
    </lineage>
</organism>
<dbReference type="InterPro" id="IPR029442">
    <property type="entry name" value="GyrI-like"/>
</dbReference>
<evidence type="ECO:0000256" key="2">
    <source>
        <dbReference type="ARBA" id="ARBA00023125"/>
    </source>
</evidence>
<dbReference type="GO" id="GO:0003700">
    <property type="term" value="F:DNA-binding transcription factor activity"/>
    <property type="evidence" value="ECO:0007669"/>
    <property type="project" value="InterPro"/>
</dbReference>
<dbReference type="InterPro" id="IPR009057">
    <property type="entry name" value="Homeodomain-like_sf"/>
</dbReference>
<dbReference type="SUPFAM" id="SSF55136">
    <property type="entry name" value="Probable bacterial effector-binding domain"/>
    <property type="match status" value="1"/>
</dbReference>
<accession>A0A5C8PNV3</accession>
<evidence type="ECO:0000256" key="3">
    <source>
        <dbReference type="ARBA" id="ARBA00023163"/>
    </source>
</evidence>
<evidence type="ECO:0000259" key="4">
    <source>
        <dbReference type="PROSITE" id="PS01124"/>
    </source>
</evidence>